<dbReference type="GO" id="GO:0030258">
    <property type="term" value="P:lipid modification"/>
    <property type="evidence" value="ECO:0007669"/>
    <property type="project" value="TreeGrafter"/>
</dbReference>
<evidence type="ECO:0000256" key="13">
    <source>
        <dbReference type="ARBA" id="ARBA00023264"/>
    </source>
</evidence>
<dbReference type="EC" id="2.3.1.n6" evidence="17"/>
<evidence type="ECO:0000256" key="15">
    <source>
        <dbReference type="ARBA" id="ARBA00025707"/>
    </source>
</evidence>
<evidence type="ECO:0000256" key="17">
    <source>
        <dbReference type="ARBA" id="ARBA00038923"/>
    </source>
</evidence>
<proteinExistence type="inferred from homology"/>
<dbReference type="EC" id="2.3.1.23" evidence="16"/>
<dbReference type="PANTHER" id="PTHR13906:SF14">
    <property type="entry name" value="LYSOPHOSPHOLIPID ACYLTRANSFERASE 5"/>
    <property type="match status" value="1"/>
</dbReference>
<evidence type="ECO:0000256" key="9">
    <source>
        <dbReference type="ARBA" id="ARBA00022989"/>
    </source>
</evidence>
<dbReference type="PANTHER" id="PTHR13906">
    <property type="entry name" value="PORCUPINE"/>
    <property type="match status" value="1"/>
</dbReference>
<protein>
    <recommendedName>
        <fullName evidence="18">Lysophospholipid acyltransferase 5</fullName>
        <ecNumber evidence="16">2.3.1.23</ecNumber>
        <ecNumber evidence="17">2.3.1.n6</ecNumber>
    </recommendedName>
</protein>
<keyword evidence="12" id="KW-0594">Phospholipid biosynthesis</keyword>
<evidence type="ECO:0000256" key="6">
    <source>
        <dbReference type="ARBA" id="ARBA00022679"/>
    </source>
</evidence>
<keyword evidence="8" id="KW-0256">Endoplasmic reticulum</keyword>
<dbReference type="AlphaFoldDB" id="A0A1W4WF49"/>
<evidence type="ECO:0000256" key="8">
    <source>
        <dbReference type="ARBA" id="ARBA00022824"/>
    </source>
</evidence>
<dbReference type="GO" id="GO:0016020">
    <property type="term" value="C:membrane"/>
    <property type="evidence" value="ECO:0007669"/>
    <property type="project" value="UniProtKB-SubCell"/>
</dbReference>
<dbReference type="CTD" id="10763"/>
<feature type="transmembrane region" description="Helical" evidence="19">
    <location>
        <begin position="219"/>
        <end position="236"/>
    </location>
</feature>
<keyword evidence="20" id="KW-1185">Reference proteome</keyword>
<dbReference type="GO" id="GO:0071617">
    <property type="term" value="F:lysophospholipid acyltransferase activity"/>
    <property type="evidence" value="ECO:0007669"/>
    <property type="project" value="TreeGrafter"/>
</dbReference>
<evidence type="ECO:0000256" key="14">
    <source>
        <dbReference type="ARBA" id="ARBA00023315"/>
    </source>
</evidence>
<dbReference type="GeneID" id="108732437"/>
<dbReference type="InParanoid" id="A0A1W4WF49"/>
<dbReference type="Proteomes" id="UP000192223">
    <property type="component" value="Unplaced"/>
</dbReference>
<evidence type="ECO:0000256" key="2">
    <source>
        <dbReference type="ARBA" id="ARBA00004240"/>
    </source>
</evidence>
<keyword evidence="11 19" id="KW-0472">Membrane</keyword>
<feature type="transmembrane region" description="Helical" evidence="19">
    <location>
        <begin position="266"/>
        <end position="287"/>
    </location>
</feature>
<reference evidence="21" key="1">
    <citation type="submission" date="2025-08" db="UniProtKB">
        <authorList>
            <consortium name="RefSeq"/>
        </authorList>
    </citation>
    <scope>IDENTIFICATION</scope>
    <source>
        <tissue evidence="21">Entire body</tissue>
    </source>
</reference>
<evidence type="ECO:0000256" key="7">
    <source>
        <dbReference type="ARBA" id="ARBA00022692"/>
    </source>
</evidence>
<gene>
    <name evidence="21" type="primary">LOC108732437</name>
</gene>
<evidence type="ECO:0000256" key="10">
    <source>
        <dbReference type="ARBA" id="ARBA00023098"/>
    </source>
</evidence>
<keyword evidence="13" id="KW-1208">Phospholipid metabolism</keyword>
<feature type="transmembrane region" description="Helical" evidence="19">
    <location>
        <begin position="75"/>
        <end position="108"/>
    </location>
</feature>
<dbReference type="STRING" id="224129.A0A1W4WF49"/>
<dbReference type="GO" id="GO:0047184">
    <property type="term" value="F:1-acylglycerophosphocholine O-acyltransferase activity"/>
    <property type="evidence" value="ECO:0007669"/>
    <property type="project" value="UniProtKB-EC"/>
</dbReference>
<dbReference type="FunCoup" id="A0A1W4WF49">
    <property type="interactions" value="294"/>
</dbReference>
<evidence type="ECO:0000256" key="5">
    <source>
        <dbReference type="ARBA" id="ARBA00022516"/>
    </source>
</evidence>
<evidence type="ECO:0000313" key="20">
    <source>
        <dbReference type="Proteomes" id="UP000192223"/>
    </source>
</evidence>
<comment type="subcellular location">
    <subcellularLocation>
        <location evidence="2">Endoplasmic reticulum</location>
    </subcellularLocation>
    <subcellularLocation>
        <location evidence="1">Membrane</location>
        <topology evidence="1">Multi-pass membrane protein</topology>
    </subcellularLocation>
</comment>
<sequence>MKELFATYFESLANSVGLTTPALTLFLSLLAGYPLALIHRHYIYGKDAKLQHLYFILTGLMLGYLNYGIKIAHNVFTVIFVYLTFIILPGSLISLAIAFVFTMSYLLIGYFYTSTNQYDITWTMPHCILTLRLIGTAFDLYDGRQPTEKMSGDTKETALVVKPTFLELMGHCFFPSSFLIGPQFPMKRYLNFVSGKFSSNWNGSKPQPLDCIHPAMKRFFLGVVYCIVFHILQIFVSNEYLLSAEFTELSIFRRLWLLGVWGRYTLYKYITCWLFAEGACILFGVAYNGLDGEGKPRWDGCENVKLSVFENATEFGHYIHSFNTNTNNWVAKYVYKRLKFLGNRYISQGAVLFFLAVWHGLHSGYYVCFLMEFIVMYMEKDVSNFFKGKN</sequence>
<evidence type="ECO:0000256" key="4">
    <source>
        <dbReference type="ARBA" id="ARBA00010323"/>
    </source>
</evidence>
<feature type="transmembrane region" description="Helical" evidence="19">
    <location>
        <begin position="345"/>
        <end position="378"/>
    </location>
</feature>
<evidence type="ECO:0000256" key="12">
    <source>
        <dbReference type="ARBA" id="ARBA00023209"/>
    </source>
</evidence>
<dbReference type="InterPro" id="IPR004299">
    <property type="entry name" value="MBOAT_fam"/>
</dbReference>
<keyword evidence="6" id="KW-0808">Transferase</keyword>
<accession>A0A1W4WF49</accession>
<dbReference type="Pfam" id="PF03062">
    <property type="entry name" value="MBOAT"/>
    <property type="match status" value="1"/>
</dbReference>
<name>A0A1W4WF49_AGRPL</name>
<organism evidence="20 21">
    <name type="scientific">Agrilus planipennis</name>
    <name type="common">Emerald ash borer</name>
    <name type="synonym">Agrilus marcopoli</name>
    <dbReference type="NCBI Taxonomy" id="224129"/>
    <lineage>
        <taxon>Eukaryota</taxon>
        <taxon>Metazoa</taxon>
        <taxon>Ecdysozoa</taxon>
        <taxon>Arthropoda</taxon>
        <taxon>Hexapoda</taxon>
        <taxon>Insecta</taxon>
        <taxon>Pterygota</taxon>
        <taxon>Neoptera</taxon>
        <taxon>Endopterygota</taxon>
        <taxon>Coleoptera</taxon>
        <taxon>Polyphaga</taxon>
        <taxon>Elateriformia</taxon>
        <taxon>Buprestoidea</taxon>
        <taxon>Buprestidae</taxon>
        <taxon>Agrilinae</taxon>
        <taxon>Agrilus</taxon>
    </lineage>
</organism>
<dbReference type="RefSeq" id="XP_018318738.2">
    <property type="nucleotide sequence ID" value="XM_018463236.2"/>
</dbReference>
<keyword evidence="14 21" id="KW-0012">Acyltransferase</keyword>
<evidence type="ECO:0000313" key="21">
    <source>
        <dbReference type="RefSeq" id="XP_018318738.2"/>
    </source>
</evidence>
<comment type="pathway">
    <text evidence="3">Lipid metabolism; phospholipid metabolism.</text>
</comment>
<evidence type="ECO:0000256" key="3">
    <source>
        <dbReference type="ARBA" id="ARBA00005074"/>
    </source>
</evidence>
<comment type="pathway">
    <text evidence="15">Phospholipid metabolism.</text>
</comment>
<feature type="transmembrane region" description="Helical" evidence="19">
    <location>
        <begin position="50"/>
        <end position="69"/>
    </location>
</feature>
<evidence type="ECO:0000256" key="16">
    <source>
        <dbReference type="ARBA" id="ARBA00026120"/>
    </source>
</evidence>
<dbReference type="OrthoDB" id="5974730at2759"/>
<keyword evidence="10" id="KW-0443">Lipid metabolism</keyword>
<evidence type="ECO:0000256" key="19">
    <source>
        <dbReference type="SAM" id="Phobius"/>
    </source>
</evidence>
<keyword evidence="7 19" id="KW-0812">Transmembrane</keyword>
<feature type="transmembrane region" description="Helical" evidence="19">
    <location>
        <begin position="20"/>
        <end position="38"/>
    </location>
</feature>
<keyword evidence="9 19" id="KW-1133">Transmembrane helix</keyword>
<evidence type="ECO:0000256" key="11">
    <source>
        <dbReference type="ARBA" id="ARBA00023136"/>
    </source>
</evidence>
<dbReference type="KEGG" id="apln:108732437"/>
<evidence type="ECO:0000256" key="1">
    <source>
        <dbReference type="ARBA" id="ARBA00004141"/>
    </source>
</evidence>
<dbReference type="InterPro" id="IPR049941">
    <property type="entry name" value="LPLAT_7/PORCN-like"/>
</dbReference>
<dbReference type="GO" id="GO:0006656">
    <property type="term" value="P:phosphatidylcholine biosynthetic process"/>
    <property type="evidence" value="ECO:0007669"/>
    <property type="project" value="TreeGrafter"/>
</dbReference>
<comment type="similarity">
    <text evidence="4">Belongs to the membrane-bound acyltransferase family.</text>
</comment>
<evidence type="ECO:0000256" key="18">
    <source>
        <dbReference type="ARBA" id="ARBA00039721"/>
    </source>
</evidence>
<keyword evidence="5" id="KW-0444">Lipid biosynthesis</keyword>
<dbReference type="GO" id="GO:0005783">
    <property type="term" value="C:endoplasmic reticulum"/>
    <property type="evidence" value="ECO:0007669"/>
    <property type="project" value="UniProtKB-SubCell"/>
</dbReference>